<dbReference type="PANTHER" id="PTHR37299">
    <property type="entry name" value="TRANSCRIPTIONAL REGULATOR-RELATED"/>
    <property type="match status" value="1"/>
</dbReference>
<dbReference type="Pfam" id="PF04397">
    <property type="entry name" value="LytTR"/>
    <property type="match status" value="1"/>
</dbReference>
<dbReference type="GO" id="GO:0003677">
    <property type="term" value="F:DNA binding"/>
    <property type="evidence" value="ECO:0007669"/>
    <property type="project" value="InterPro"/>
</dbReference>
<evidence type="ECO:0000313" key="7">
    <source>
        <dbReference type="Proteomes" id="UP000184241"/>
    </source>
</evidence>
<dbReference type="SMART" id="SM00850">
    <property type="entry name" value="LytTR"/>
    <property type="match status" value="1"/>
</dbReference>
<evidence type="ECO:0000313" key="6">
    <source>
        <dbReference type="EMBL" id="SHI71965.1"/>
    </source>
</evidence>
<dbReference type="PROSITE" id="PS50930">
    <property type="entry name" value="HTH_LYTTR"/>
    <property type="match status" value="1"/>
</dbReference>
<sequence>MLNVALVDDEIIALKELEYLLSTESGLKIVGKYTSPEQAIEEIKELDLDAVFLDVSMPEMNGFMVAEEIKKLNKNIEIVFITAHDAFALKAFEINAKDYVLKPFSIDRIKTTLDRLSEKLDKKNNTVSIKNVKKIPVKNSDKLSLVDVDKIIYCVANEGHVNIVTDKDSFISDETLNNVEDRLKEFNFIKCHRKYLVNLDLIENIISWVNGTYILKLRGTREEIPVSRNYGKTIKNIFKI</sequence>
<dbReference type="Pfam" id="PF00072">
    <property type="entry name" value="Response_reg"/>
    <property type="match status" value="1"/>
</dbReference>
<evidence type="ECO:0000256" key="2">
    <source>
        <dbReference type="ARBA" id="ARBA00024867"/>
    </source>
</evidence>
<evidence type="ECO:0000256" key="3">
    <source>
        <dbReference type="PROSITE-ProRule" id="PRU00169"/>
    </source>
</evidence>
<feature type="domain" description="Response regulatory" evidence="4">
    <location>
        <begin position="3"/>
        <end position="117"/>
    </location>
</feature>
<dbReference type="InterPro" id="IPR007492">
    <property type="entry name" value="LytTR_DNA-bd_dom"/>
</dbReference>
<dbReference type="InterPro" id="IPR046947">
    <property type="entry name" value="LytR-like"/>
</dbReference>
<dbReference type="SMART" id="SM00448">
    <property type="entry name" value="REC"/>
    <property type="match status" value="1"/>
</dbReference>
<evidence type="ECO:0000259" key="4">
    <source>
        <dbReference type="PROSITE" id="PS50110"/>
    </source>
</evidence>
<feature type="domain" description="HTH LytTR-type" evidence="5">
    <location>
        <begin position="135"/>
        <end position="240"/>
    </location>
</feature>
<dbReference type="PROSITE" id="PS50110">
    <property type="entry name" value="RESPONSE_REGULATORY"/>
    <property type="match status" value="1"/>
</dbReference>
<dbReference type="Gene3D" id="2.40.50.1020">
    <property type="entry name" value="LytTr DNA-binding domain"/>
    <property type="match status" value="1"/>
</dbReference>
<keyword evidence="3" id="KW-0597">Phosphoprotein</keyword>
<gene>
    <name evidence="6" type="ORF">SAMN02745941_04242</name>
</gene>
<evidence type="ECO:0000259" key="5">
    <source>
        <dbReference type="PROSITE" id="PS50930"/>
    </source>
</evidence>
<proteinExistence type="predicted"/>
<dbReference type="Gene3D" id="3.40.50.2300">
    <property type="match status" value="1"/>
</dbReference>
<comment type="function">
    <text evidence="2">May play the central regulatory role in sporulation. It may be an element of the effector pathway responsible for the activation of sporulation genes in response to nutritional stress. Spo0A may act in concert with spo0H (a sigma factor) to control the expression of some genes that are critical to the sporulation process.</text>
</comment>
<organism evidence="6 7">
    <name type="scientific">Clostridium intestinale DSM 6191</name>
    <dbReference type="NCBI Taxonomy" id="1121320"/>
    <lineage>
        <taxon>Bacteria</taxon>
        <taxon>Bacillati</taxon>
        <taxon>Bacillota</taxon>
        <taxon>Clostridia</taxon>
        <taxon>Eubacteriales</taxon>
        <taxon>Clostridiaceae</taxon>
        <taxon>Clostridium</taxon>
    </lineage>
</organism>
<reference evidence="6 7" key="1">
    <citation type="submission" date="2016-11" db="EMBL/GenBank/DDBJ databases">
        <authorList>
            <person name="Jaros S."/>
            <person name="Januszkiewicz K."/>
            <person name="Wedrychowicz H."/>
        </authorList>
    </citation>
    <scope>NUCLEOTIDE SEQUENCE [LARGE SCALE GENOMIC DNA]</scope>
    <source>
        <strain evidence="6 7">DSM 6191</strain>
    </source>
</reference>
<dbReference type="RefSeq" id="WP_073022556.1">
    <property type="nucleotide sequence ID" value="NZ_FQXU01000018.1"/>
</dbReference>
<dbReference type="GO" id="GO:0000156">
    <property type="term" value="F:phosphorelay response regulator activity"/>
    <property type="evidence" value="ECO:0007669"/>
    <property type="project" value="InterPro"/>
</dbReference>
<dbReference type="Proteomes" id="UP000184241">
    <property type="component" value="Unassembled WGS sequence"/>
</dbReference>
<accession>A0A1M6DFK4</accession>
<name>A0A1M6DFK4_9CLOT</name>
<dbReference type="AlphaFoldDB" id="A0A1M6DFK4"/>
<protein>
    <recommendedName>
        <fullName evidence="1">Stage 0 sporulation protein A homolog</fullName>
    </recommendedName>
</protein>
<dbReference type="PANTHER" id="PTHR37299:SF1">
    <property type="entry name" value="STAGE 0 SPORULATION PROTEIN A HOMOLOG"/>
    <property type="match status" value="1"/>
</dbReference>
<dbReference type="EMBL" id="FQXU01000018">
    <property type="protein sequence ID" value="SHI71965.1"/>
    <property type="molecule type" value="Genomic_DNA"/>
</dbReference>
<dbReference type="SUPFAM" id="SSF52172">
    <property type="entry name" value="CheY-like"/>
    <property type="match status" value="1"/>
</dbReference>
<evidence type="ECO:0000256" key="1">
    <source>
        <dbReference type="ARBA" id="ARBA00018672"/>
    </source>
</evidence>
<dbReference type="InterPro" id="IPR011006">
    <property type="entry name" value="CheY-like_superfamily"/>
</dbReference>
<dbReference type="InterPro" id="IPR001789">
    <property type="entry name" value="Sig_transdc_resp-reg_receiver"/>
</dbReference>
<feature type="modified residue" description="4-aspartylphosphate" evidence="3">
    <location>
        <position position="54"/>
    </location>
</feature>